<sequence length="461" mass="51356">MRLWALPVERIANALYRLPPPPSWRSVLPLLHAFIDSIPSIAPHRGDEMTYGFGGHTIFSLQTTEWPYLSKPETPAWQETRNSTMMITSGVEGLNNVFCVGTDAMESAVPFSLHGLLESDIPTMLPTTSCVPTSDLKPDSSLDASSPFTYLEPNLFESGMLSATIFENSADHDEPELALGMVKMADVHMTESQSCDFMDSFMSGTLIDGSPTSDKSPIGSIIDVDSDSPSQTSEALSVSEGTMEEFTTINFSALQVGSDTPKEKNLSKLPLWSFKASSTVPSMPEIPQRNPLGMQASQKEKAKKKLTLQIPEFLDSEAISTPEVIELGLSLQEQNELQINAVASPQLATITVAPGGKRRRRHVDRADPRYSEMRRRNNVSSARCRENRRQKQLRLETALKEQEDRRKDLMREKESLERQLQWFRPFVVKFIEGSAKGPIQMQPLIFTNGVGQFFSITHQEA</sequence>
<dbReference type="EMBL" id="LR901251">
    <property type="protein sequence ID" value="CAD7248183.1"/>
    <property type="molecule type" value="Genomic_DNA"/>
</dbReference>
<dbReference type="Proteomes" id="UP000677054">
    <property type="component" value="Unassembled WGS sequence"/>
</dbReference>
<reference evidence="4" key="1">
    <citation type="submission" date="2020-11" db="EMBL/GenBank/DDBJ databases">
        <authorList>
            <person name="Tran Van P."/>
        </authorList>
    </citation>
    <scope>NUCLEOTIDE SEQUENCE</scope>
</reference>
<dbReference type="SUPFAM" id="SSF57959">
    <property type="entry name" value="Leucine zipper domain"/>
    <property type="match status" value="1"/>
</dbReference>
<evidence type="ECO:0000313" key="4">
    <source>
        <dbReference type="EMBL" id="CAD7248183.1"/>
    </source>
</evidence>
<keyword evidence="1" id="KW-0175">Coiled coil</keyword>
<keyword evidence="5" id="KW-1185">Reference proteome</keyword>
<accession>A0A7R8XIR4</accession>
<name>A0A7R8XIR4_9CRUS</name>
<dbReference type="EMBL" id="CAJPEV010001734">
    <property type="protein sequence ID" value="CAG0894099.1"/>
    <property type="molecule type" value="Genomic_DNA"/>
</dbReference>
<evidence type="ECO:0000313" key="5">
    <source>
        <dbReference type="Proteomes" id="UP000677054"/>
    </source>
</evidence>
<feature type="region of interest" description="Disordered" evidence="2">
    <location>
        <begin position="372"/>
        <end position="391"/>
    </location>
</feature>
<dbReference type="AlphaFoldDB" id="A0A7R8XIR4"/>
<dbReference type="CDD" id="cd14686">
    <property type="entry name" value="bZIP"/>
    <property type="match status" value="1"/>
</dbReference>
<dbReference type="InterPro" id="IPR046347">
    <property type="entry name" value="bZIP_sf"/>
</dbReference>
<dbReference type="Gene3D" id="1.20.5.170">
    <property type="match status" value="1"/>
</dbReference>
<protein>
    <recommendedName>
        <fullName evidence="3">BZIP domain-containing protein</fullName>
    </recommendedName>
</protein>
<proteinExistence type="predicted"/>
<feature type="domain" description="BZIP" evidence="3">
    <location>
        <begin position="367"/>
        <end position="430"/>
    </location>
</feature>
<gene>
    <name evidence="4" type="ORF">DSTB1V02_LOCUS8003</name>
</gene>
<feature type="region of interest" description="Disordered" evidence="2">
    <location>
        <begin position="209"/>
        <end position="233"/>
    </location>
</feature>
<evidence type="ECO:0000256" key="2">
    <source>
        <dbReference type="SAM" id="MobiDB-lite"/>
    </source>
</evidence>
<feature type="coiled-coil region" evidence="1">
    <location>
        <begin position="392"/>
        <end position="419"/>
    </location>
</feature>
<evidence type="ECO:0000256" key="1">
    <source>
        <dbReference type="SAM" id="Coils"/>
    </source>
</evidence>
<dbReference type="InterPro" id="IPR004827">
    <property type="entry name" value="bZIP"/>
</dbReference>
<evidence type="ECO:0000259" key="3">
    <source>
        <dbReference type="PROSITE" id="PS50217"/>
    </source>
</evidence>
<dbReference type="GO" id="GO:0003700">
    <property type="term" value="F:DNA-binding transcription factor activity"/>
    <property type="evidence" value="ECO:0007669"/>
    <property type="project" value="InterPro"/>
</dbReference>
<dbReference type="PROSITE" id="PS50217">
    <property type="entry name" value="BZIP"/>
    <property type="match status" value="1"/>
</dbReference>
<organism evidence="4">
    <name type="scientific">Darwinula stevensoni</name>
    <dbReference type="NCBI Taxonomy" id="69355"/>
    <lineage>
        <taxon>Eukaryota</taxon>
        <taxon>Metazoa</taxon>
        <taxon>Ecdysozoa</taxon>
        <taxon>Arthropoda</taxon>
        <taxon>Crustacea</taxon>
        <taxon>Oligostraca</taxon>
        <taxon>Ostracoda</taxon>
        <taxon>Podocopa</taxon>
        <taxon>Podocopida</taxon>
        <taxon>Darwinulocopina</taxon>
        <taxon>Darwinuloidea</taxon>
        <taxon>Darwinulidae</taxon>
        <taxon>Darwinula</taxon>
    </lineage>
</organism>